<feature type="transmembrane region" description="Helical" evidence="1">
    <location>
        <begin position="12"/>
        <end position="34"/>
    </location>
</feature>
<reference evidence="2" key="1">
    <citation type="journal article" date="2020" name="Stud. Mycol.">
        <title>101 Dothideomycetes genomes: a test case for predicting lifestyles and emergence of pathogens.</title>
        <authorList>
            <person name="Haridas S."/>
            <person name="Albert R."/>
            <person name="Binder M."/>
            <person name="Bloem J."/>
            <person name="Labutti K."/>
            <person name="Salamov A."/>
            <person name="Andreopoulos B."/>
            <person name="Baker S."/>
            <person name="Barry K."/>
            <person name="Bills G."/>
            <person name="Bluhm B."/>
            <person name="Cannon C."/>
            <person name="Castanera R."/>
            <person name="Culley D."/>
            <person name="Daum C."/>
            <person name="Ezra D."/>
            <person name="Gonzalez J."/>
            <person name="Henrissat B."/>
            <person name="Kuo A."/>
            <person name="Liang C."/>
            <person name="Lipzen A."/>
            <person name="Lutzoni F."/>
            <person name="Magnuson J."/>
            <person name="Mondo S."/>
            <person name="Nolan M."/>
            <person name="Ohm R."/>
            <person name="Pangilinan J."/>
            <person name="Park H.-J."/>
            <person name="Ramirez L."/>
            <person name="Alfaro M."/>
            <person name="Sun H."/>
            <person name="Tritt A."/>
            <person name="Yoshinaga Y."/>
            <person name="Zwiers L.-H."/>
            <person name="Turgeon B."/>
            <person name="Goodwin S."/>
            <person name="Spatafora J."/>
            <person name="Crous P."/>
            <person name="Grigoriev I."/>
        </authorList>
    </citation>
    <scope>NUCLEOTIDE SEQUENCE</scope>
    <source>
        <strain evidence="2">CBS 379.55</strain>
    </source>
</reference>
<sequence length="126" mass="13865">MTASVRFLPTGVGRIGSCSVWVCVLGGYLFVVVFRTACNTFHSFSAPEPNSTRWLAFGVCGVRRMAGLEIMLATSFSFFRFLYIFFFWLLVCGPWSLVCLVEASGCWGASARGTDIVVDAIFSYLA</sequence>
<dbReference type="RefSeq" id="XP_033656371.1">
    <property type="nucleotide sequence ID" value="XM_033793864.1"/>
</dbReference>
<protein>
    <submittedName>
        <fullName evidence="2">Uncharacterized protein</fullName>
    </submittedName>
</protein>
<dbReference type="GeneID" id="54547039"/>
<organism evidence="2 3">
    <name type="scientific">Westerdykella ornata</name>
    <dbReference type="NCBI Taxonomy" id="318751"/>
    <lineage>
        <taxon>Eukaryota</taxon>
        <taxon>Fungi</taxon>
        <taxon>Dikarya</taxon>
        <taxon>Ascomycota</taxon>
        <taxon>Pezizomycotina</taxon>
        <taxon>Dothideomycetes</taxon>
        <taxon>Pleosporomycetidae</taxon>
        <taxon>Pleosporales</taxon>
        <taxon>Sporormiaceae</taxon>
        <taxon>Westerdykella</taxon>
    </lineage>
</organism>
<dbReference type="Proteomes" id="UP000800097">
    <property type="component" value="Unassembled WGS sequence"/>
</dbReference>
<feature type="transmembrane region" description="Helical" evidence="1">
    <location>
        <begin position="70"/>
        <end position="91"/>
    </location>
</feature>
<gene>
    <name evidence="2" type="ORF">EI97DRAFT_220836</name>
</gene>
<keyword evidence="1" id="KW-1133">Transmembrane helix</keyword>
<dbReference type="AlphaFoldDB" id="A0A6A6JQK8"/>
<evidence type="ECO:0000313" key="3">
    <source>
        <dbReference type="Proteomes" id="UP000800097"/>
    </source>
</evidence>
<keyword evidence="3" id="KW-1185">Reference proteome</keyword>
<name>A0A6A6JQK8_WESOR</name>
<accession>A0A6A6JQK8</accession>
<keyword evidence="1" id="KW-0812">Transmembrane</keyword>
<evidence type="ECO:0000256" key="1">
    <source>
        <dbReference type="SAM" id="Phobius"/>
    </source>
</evidence>
<dbReference type="EMBL" id="ML986487">
    <property type="protein sequence ID" value="KAF2278832.1"/>
    <property type="molecule type" value="Genomic_DNA"/>
</dbReference>
<proteinExistence type="predicted"/>
<keyword evidence="1" id="KW-0472">Membrane</keyword>
<evidence type="ECO:0000313" key="2">
    <source>
        <dbReference type="EMBL" id="KAF2278832.1"/>
    </source>
</evidence>